<comment type="subcellular location">
    <subcellularLocation>
        <location evidence="1 9">Cell membrane</location>
        <topology evidence="1 9">Multi-pass membrane protein</topology>
    </subcellularLocation>
</comment>
<keyword evidence="3 9" id="KW-1003">Cell membrane</keyword>
<feature type="transmembrane region" description="Helical" evidence="9">
    <location>
        <begin position="333"/>
        <end position="353"/>
    </location>
</feature>
<dbReference type="InterPro" id="IPR011701">
    <property type="entry name" value="MFS"/>
</dbReference>
<dbReference type="OrthoDB" id="9788453at2"/>
<reference evidence="11 12" key="1">
    <citation type="submission" date="2019-02" db="EMBL/GenBank/DDBJ databases">
        <title>Investigation of anaerobic lignin degradation for improved lignocellulosic biofuels.</title>
        <authorList>
            <person name="Deangelis K."/>
        </authorList>
    </citation>
    <scope>NUCLEOTIDE SEQUENCE [LARGE SCALE GENOMIC DNA]</scope>
    <source>
        <strain evidence="11 12">159R</strain>
    </source>
</reference>
<dbReference type="HAMAP" id="MF_00517">
    <property type="entry name" value="MFS_SotB"/>
    <property type="match status" value="1"/>
</dbReference>
<evidence type="ECO:0000256" key="9">
    <source>
        <dbReference type="HAMAP-Rule" id="MF_00517"/>
    </source>
</evidence>
<dbReference type="PANTHER" id="PTHR43124">
    <property type="entry name" value="PURINE EFFLUX PUMP PBUE"/>
    <property type="match status" value="1"/>
</dbReference>
<sequence>MQISRSPRSTAWLRVVSLTLAAFIFNTTEFVPIGLLSDIAASFSMTAAQAGLILTIYAWGVALMSLPFMLLTSRIERRTLLMLTFLVFIASHVVSAFAWSFGVLMIARLGVAMAHAIFWSITASLAMRVAPSGKKAQALGLLSTGTAMAMVLGLPLGRMIGEALGWRTTFMIIGVLACLIMVVLFKLLPTLPSHHSGSLKSVPELFRRPALVCMYLLAATVVTAHYTAYSYIEPFLQKIAGMSENFTTMVLLLFGLAGIIGSLMFSRFSTRYPSGILITAIGVLFVCLLVLRPLSFSELSIALLSLVWGVAMTAIGLCMQVKVLTMAADATDVAMSLFSGIFNIGIGAGALLGNQVSIHIGMENIGLVGAAFCALALGLCAFIFHRYSAIVNQAAETE</sequence>
<dbReference type="CDD" id="cd17324">
    <property type="entry name" value="MFS_NepI_like"/>
    <property type="match status" value="1"/>
</dbReference>
<dbReference type="NCBIfam" id="NF002921">
    <property type="entry name" value="PRK03545.1"/>
    <property type="match status" value="1"/>
</dbReference>
<dbReference type="GO" id="GO:0005886">
    <property type="term" value="C:plasma membrane"/>
    <property type="evidence" value="ECO:0007669"/>
    <property type="project" value="UniProtKB-SubCell"/>
</dbReference>
<feature type="transmembrane region" description="Helical" evidence="9">
    <location>
        <begin position="169"/>
        <end position="188"/>
    </location>
</feature>
<dbReference type="InterPro" id="IPR023495">
    <property type="entry name" value="Sugar_effux_transptr_put"/>
</dbReference>
<proteinExistence type="inferred from homology"/>
<keyword evidence="6 9" id="KW-0812">Transmembrane</keyword>
<dbReference type="InterPro" id="IPR050189">
    <property type="entry name" value="MFS_Efflux_Transporters"/>
</dbReference>
<keyword evidence="8 9" id="KW-0472">Membrane</keyword>
<feature type="transmembrane region" description="Helical" evidence="9">
    <location>
        <begin position="301"/>
        <end position="321"/>
    </location>
</feature>
<dbReference type="SUPFAM" id="SSF103473">
    <property type="entry name" value="MFS general substrate transporter"/>
    <property type="match status" value="1"/>
</dbReference>
<comment type="caution">
    <text evidence="11">The sequence shown here is derived from an EMBL/GenBank/DDBJ whole genome shotgun (WGS) entry which is preliminary data.</text>
</comment>
<dbReference type="PROSITE" id="PS50850">
    <property type="entry name" value="MFS"/>
    <property type="match status" value="1"/>
</dbReference>
<evidence type="ECO:0000256" key="1">
    <source>
        <dbReference type="ARBA" id="ARBA00004651"/>
    </source>
</evidence>
<evidence type="ECO:0000313" key="11">
    <source>
        <dbReference type="EMBL" id="TCL07405.1"/>
    </source>
</evidence>
<gene>
    <name evidence="9" type="primary">sotB</name>
    <name evidence="11" type="ORF">EZJ58_5729</name>
</gene>
<feature type="transmembrane region" description="Helical" evidence="9">
    <location>
        <begin position="277"/>
        <end position="295"/>
    </location>
</feature>
<feature type="transmembrane region" description="Helical" evidence="9">
    <location>
        <begin position="105"/>
        <end position="126"/>
    </location>
</feature>
<accession>A0A4R1NI22</accession>
<evidence type="ECO:0000256" key="6">
    <source>
        <dbReference type="ARBA" id="ARBA00022692"/>
    </source>
</evidence>
<evidence type="ECO:0000256" key="7">
    <source>
        <dbReference type="ARBA" id="ARBA00022989"/>
    </source>
</evidence>
<feature type="transmembrane region" description="Helical" evidence="9">
    <location>
        <begin position="209"/>
        <end position="226"/>
    </location>
</feature>
<dbReference type="PANTHER" id="PTHR43124:SF4">
    <property type="entry name" value="SUGAR EFFLUX TRANSPORTER"/>
    <property type="match status" value="1"/>
</dbReference>
<comment type="function">
    <text evidence="9">Involved in the efflux of sugars. The physiological role may be the reduction of the intracellular concentration of toxic sugars or sugar metabolites.</text>
</comment>
<evidence type="ECO:0000313" key="12">
    <source>
        <dbReference type="Proteomes" id="UP000294555"/>
    </source>
</evidence>
<evidence type="ECO:0000259" key="10">
    <source>
        <dbReference type="PROSITE" id="PS50850"/>
    </source>
</evidence>
<feature type="transmembrane region" description="Helical" evidence="9">
    <location>
        <begin position="138"/>
        <end position="157"/>
    </location>
</feature>
<dbReference type="Proteomes" id="UP000294555">
    <property type="component" value="Unassembled WGS sequence"/>
</dbReference>
<evidence type="ECO:0000256" key="2">
    <source>
        <dbReference type="ARBA" id="ARBA00022448"/>
    </source>
</evidence>
<evidence type="ECO:0000256" key="3">
    <source>
        <dbReference type="ARBA" id="ARBA00022475"/>
    </source>
</evidence>
<protein>
    <recommendedName>
        <fullName evidence="9">Probable sugar efflux transporter</fullName>
    </recommendedName>
</protein>
<evidence type="ECO:0000256" key="4">
    <source>
        <dbReference type="ARBA" id="ARBA00022519"/>
    </source>
</evidence>
<feature type="transmembrane region" description="Helical" evidence="9">
    <location>
        <begin position="80"/>
        <end position="99"/>
    </location>
</feature>
<keyword evidence="7 9" id="KW-1133">Transmembrane helix</keyword>
<evidence type="ECO:0000256" key="8">
    <source>
        <dbReference type="ARBA" id="ARBA00023136"/>
    </source>
</evidence>
<dbReference type="Pfam" id="PF07690">
    <property type="entry name" value="MFS_1"/>
    <property type="match status" value="1"/>
</dbReference>
<dbReference type="AlphaFoldDB" id="A0A4R1NI22"/>
<comment type="similarity">
    <text evidence="9">Belongs to the major facilitator superfamily. SotB (TC 2.A.1.2) family.</text>
</comment>
<feature type="transmembrane region" description="Helical" evidence="9">
    <location>
        <begin position="365"/>
        <end position="384"/>
    </location>
</feature>
<dbReference type="InterPro" id="IPR020846">
    <property type="entry name" value="MFS_dom"/>
</dbReference>
<evidence type="ECO:0000256" key="5">
    <source>
        <dbReference type="ARBA" id="ARBA00022597"/>
    </source>
</evidence>
<organism evidence="11 12">
    <name type="scientific">Sodalis ligni</name>
    <dbReference type="NCBI Taxonomy" id="2697027"/>
    <lineage>
        <taxon>Bacteria</taxon>
        <taxon>Pseudomonadati</taxon>
        <taxon>Pseudomonadota</taxon>
        <taxon>Gammaproteobacteria</taxon>
        <taxon>Enterobacterales</taxon>
        <taxon>Bruguierivoracaceae</taxon>
        <taxon>Sodalis</taxon>
    </lineage>
</organism>
<feature type="domain" description="Major facilitator superfamily (MFS) profile" evidence="10">
    <location>
        <begin position="14"/>
        <end position="388"/>
    </location>
</feature>
<feature type="transmembrane region" description="Helical" evidence="9">
    <location>
        <begin position="12"/>
        <end position="35"/>
    </location>
</feature>
<dbReference type="InterPro" id="IPR036259">
    <property type="entry name" value="MFS_trans_sf"/>
</dbReference>
<keyword evidence="12" id="KW-1185">Reference proteome</keyword>
<dbReference type="Gene3D" id="1.20.1250.20">
    <property type="entry name" value="MFS general substrate transporter like domains"/>
    <property type="match status" value="1"/>
</dbReference>
<name>A0A4R1NI22_9GAMM</name>
<dbReference type="GO" id="GO:0015144">
    <property type="term" value="F:carbohydrate transmembrane transporter activity"/>
    <property type="evidence" value="ECO:0007669"/>
    <property type="project" value="UniProtKB-UniRule"/>
</dbReference>
<keyword evidence="2 9" id="KW-0813">Transport</keyword>
<feature type="transmembrane region" description="Helical" evidence="9">
    <location>
        <begin position="246"/>
        <end position="265"/>
    </location>
</feature>
<feature type="transmembrane region" description="Helical" evidence="9">
    <location>
        <begin position="47"/>
        <end position="68"/>
    </location>
</feature>
<keyword evidence="5 9" id="KW-0762">Sugar transport</keyword>
<keyword evidence="4" id="KW-0997">Cell inner membrane</keyword>
<dbReference type="EMBL" id="SJOI01000001">
    <property type="protein sequence ID" value="TCL07405.1"/>
    <property type="molecule type" value="Genomic_DNA"/>
</dbReference>